<reference evidence="2" key="1">
    <citation type="submission" date="2015-04" db="UniProtKB">
        <authorList>
            <consortium name="EnsemblPlants"/>
        </authorList>
    </citation>
    <scope>IDENTIFICATION</scope>
</reference>
<evidence type="ECO:0000256" key="1">
    <source>
        <dbReference type="SAM" id="MobiDB-lite"/>
    </source>
</evidence>
<proteinExistence type="predicted"/>
<accession>A0A0D9YRT0</accession>
<feature type="compositionally biased region" description="Basic residues" evidence="1">
    <location>
        <begin position="1"/>
        <end position="18"/>
    </location>
</feature>
<dbReference type="HOGENOM" id="CLU_2779954_0_0_1"/>
<dbReference type="AlphaFoldDB" id="A0A0D9YRT0"/>
<sequence>MVSSRLHRERGKFKRKGKAMGTDSQELHQYYMEESNSMIMNMNAHNKAARQRALPRATRLYHSGFLLSF</sequence>
<organism evidence="2">
    <name type="scientific">Oryza glumipatula</name>
    <dbReference type="NCBI Taxonomy" id="40148"/>
    <lineage>
        <taxon>Eukaryota</taxon>
        <taxon>Viridiplantae</taxon>
        <taxon>Streptophyta</taxon>
        <taxon>Embryophyta</taxon>
        <taxon>Tracheophyta</taxon>
        <taxon>Spermatophyta</taxon>
        <taxon>Magnoliopsida</taxon>
        <taxon>Liliopsida</taxon>
        <taxon>Poales</taxon>
        <taxon>Poaceae</taxon>
        <taxon>BOP clade</taxon>
        <taxon>Oryzoideae</taxon>
        <taxon>Oryzeae</taxon>
        <taxon>Oryzinae</taxon>
        <taxon>Oryza</taxon>
    </lineage>
</organism>
<reference evidence="2" key="2">
    <citation type="submission" date="2018-05" db="EMBL/GenBank/DDBJ databases">
        <title>OgluRS3 (Oryza glumaepatula Reference Sequence Version 3).</title>
        <authorList>
            <person name="Zhang J."/>
            <person name="Kudrna D."/>
            <person name="Lee S."/>
            <person name="Talag J."/>
            <person name="Welchert J."/>
            <person name="Wing R.A."/>
        </authorList>
    </citation>
    <scope>NUCLEOTIDE SEQUENCE [LARGE SCALE GENOMIC DNA]</scope>
</reference>
<keyword evidence="3" id="KW-1185">Reference proteome</keyword>
<dbReference type="EnsemblPlants" id="OGLUM02G15540.1">
    <property type="protein sequence ID" value="OGLUM02G15540.1"/>
    <property type="gene ID" value="OGLUM02G15540"/>
</dbReference>
<dbReference type="Gramene" id="OGLUM02G15540.1">
    <property type="protein sequence ID" value="OGLUM02G15540.1"/>
    <property type="gene ID" value="OGLUM02G15540"/>
</dbReference>
<name>A0A0D9YRT0_9ORYZ</name>
<protein>
    <submittedName>
        <fullName evidence="2">Uncharacterized protein</fullName>
    </submittedName>
</protein>
<evidence type="ECO:0000313" key="3">
    <source>
        <dbReference type="Proteomes" id="UP000026961"/>
    </source>
</evidence>
<feature type="region of interest" description="Disordered" evidence="1">
    <location>
        <begin position="1"/>
        <end position="21"/>
    </location>
</feature>
<evidence type="ECO:0000313" key="2">
    <source>
        <dbReference type="EnsemblPlants" id="OGLUM02G15540.1"/>
    </source>
</evidence>
<dbReference type="Proteomes" id="UP000026961">
    <property type="component" value="Chromosome 2"/>
</dbReference>